<feature type="compositionally biased region" description="Basic and acidic residues" evidence="10">
    <location>
        <begin position="737"/>
        <end position="755"/>
    </location>
</feature>
<dbReference type="Pfam" id="PF10744">
    <property type="entry name" value="Med1"/>
    <property type="match status" value="1"/>
</dbReference>
<proteinExistence type="inferred from homology"/>
<keyword evidence="7 9" id="KW-0539">Nucleus</keyword>
<protein>
    <recommendedName>
        <fullName evidence="3 9">Mediator of RNA polymerase II transcription subunit 1</fullName>
    </recommendedName>
    <alternativeName>
        <fullName evidence="8 9">Mediator complex subunit 1</fullName>
    </alternativeName>
</protein>
<evidence type="ECO:0000256" key="8">
    <source>
        <dbReference type="ARBA" id="ARBA00031254"/>
    </source>
</evidence>
<evidence type="ECO:0000313" key="12">
    <source>
        <dbReference type="EMBL" id="KAK6617746.1"/>
    </source>
</evidence>
<dbReference type="Proteomes" id="UP001372834">
    <property type="component" value="Unassembled WGS sequence"/>
</dbReference>
<keyword evidence="6 9" id="KW-0804">Transcription</keyword>
<name>A0AAN8RZM9_POLSC</name>
<feature type="compositionally biased region" description="Low complexity" evidence="10">
    <location>
        <begin position="1231"/>
        <end position="1275"/>
    </location>
</feature>
<feature type="compositionally biased region" description="Polar residues" evidence="10">
    <location>
        <begin position="794"/>
        <end position="831"/>
    </location>
</feature>
<comment type="function">
    <text evidence="9">Component of the Mediator complex, a coactivator involved in the regulated transcription of nearly all RNA polymerase II-dependent genes. Mediator functions as a bridge to convey information from gene-specific regulatory proteins to the basal RNA polymerase II transcription machinery. Mediator is recruited to promoters by direct interactions with regulatory proteins and serves as a scaffold for the assembly of a functional preinitiation complex with RNA polymerase II and the general transcription factors.</text>
</comment>
<feature type="compositionally biased region" description="Low complexity" evidence="10">
    <location>
        <begin position="1072"/>
        <end position="1089"/>
    </location>
</feature>
<dbReference type="InterPro" id="IPR051999">
    <property type="entry name" value="Mediator_complex_subunit_1"/>
</dbReference>
<dbReference type="GO" id="GO:0016592">
    <property type="term" value="C:mediator complex"/>
    <property type="evidence" value="ECO:0007669"/>
    <property type="project" value="InterPro"/>
</dbReference>
<evidence type="ECO:0000256" key="5">
    <source>
        <dbReference type="ARBA" id="ARBA00023159"/>
    </source>
</evidence>
<dbReference type="InterPro" id="IPR019680">
    <property type="entry name" value="Mediator_Med1"/>
</dbReference>
<sequence length="1565" mass="167793">MATTELIMERIRSKANQYKSFAECAKTVRMSQLEKRFPMDMADRHQLQKCLDTLQQSMKVTTLQGIIERLESISRQLSLKLMPGPTGLELFISSDMFYLEVSLEYSGSVKDVKVHHEGKLEQQSCDELVKSLSKGDFEDFTTQLQGLISIYQLNAEKKVKCKAFSALCALEADLDVHWSLQSGIKNVQTLLNKSPVGVLEKRKGGHPMKLTYFVSPYEVLELKKYLTVDLIYKNKIGNSVTICLEGSAAHKLQISPLIIVNKNTNKSTVSYAPMTPTNSTTLPAYFVLKLNKPQPICLELVKHINAISELECCDTSNPHPLFSLITQHVSNGKMDSSLNKGLFVNLPDQVHCYFMTECRSLDGVMLSSIPFTHPSQVPLILAVLRQQAMFNALVSSVIRPHSKEDIENVIMLEVSALSCQHISVSFEHPLQESMSTIEIDLSDISCVRGKLYSTTTETNVKTSTEHISKILQRCLSIPVTMRYLIKTLQNQPTDNGLSTVNNGNFSSAPNGGLGNGTDHSPMDTSKIKQEPGLSNGMSGRNGTLRNQFDDFSSFSNAVLDNNMQKTSNILNMVAEQQKQQQKKRKHEKHWKSPKQKSVDECEILVESSSNDSVSTGTPMEVDLETDFLAREKEEPVETNEVDDVEEMLKATAGPARTDIKFKKSKEMKRSPSRSSLIMDLTDGKGLVPPSVTITPITSNTPNINSVLERRPGIEIIPLSGASSLTSSITITPISSSSDKDDRKNYKSRNVDDKVKEKKRKRKREDESGSKMGPPEKVPIKSDPLSKPVSVSIIKPTTDSPPAMNRPSSPSVRKYSASPTQFREKSGSSGAFQPSPKHSPAYGASPKHSPKHGSPKQPSSGSGKPSMSTLKSASSSANSLKSSEGKTKSSGAGSAGTGNSGMSKEQREKDSSRKSSGSSSGSSSSGSPKIKSSSVKLKQLDISSEVTATISGRSTPPNSSSSSDPKNLGNPLQRNRKGSLSAVIDKLKSAQEVGDPTVPGTKRDSSTCGSSKEGKVSSGLSGTTISKINLDGKAVSIQKIPDGVKNPGEYMVKQSSDGMKLLINKKSKESSKMTKSGSSSGTGSPKTHTGLKPGVISGPASKKPTSSKTLGLSGTSKMSSSLSKPSSGLKAALSKSLSSKGSGSPKLPGSGTSELVRKDNSGKSRSVKTNSEKSLFKEAIRKGSPAPSRDEEHERTMKVLKMESGLPPSLVVEGLIKPFDTKFQIPKLSARNNNNNSAVSTGNTNPNIGSTNTGSNVSVGGSTGSGTSQPNTTSSTISGNNVASSGGSTLNNNSSISSSNSGANTGGSTCNVSNVSNNLTDSVNLTQTPAESNDPSTGATNNNNNNISIMKSGSEKIEKSEVKVLDVPVSKTSLDMAATLKYQTSKHDAKVPNSNVPNLLSLPMALTNVSPKLPMTSPNLPTTSLSSITSKLDRGDDTGLLESPIAEKMDVDTTSTVDVTTVKFQSASLLKQDELKKSTDVSKHIMSSQQTPEILLDFSSSLTGKILAEKTADKTLVGTTPSCFIKPNSPAIFHKSPVQSPINVSSQSPQSITDDELMDEALMLRK</sequence>
<evidence type="ECO:0000256" key="9">
    <source>
        <dbReference type="RuleBase" id="RU364059"/>
    </source>
</evidence>
<feature type="region of interest" description="Disordered" evidence="10">
    <location>
        <begin position="493"/>
        <end position="542"/>
    </location>
</feature>
<feature type="domain" description="Mediator complex subunit Med1" evidence="11">
    <location>
        <begin position="48"/>
        <end position="399"/>
    </location>
</feature>
<evidence type="ECO:0000256" key="7">
    <source>
        <dbReference type="ARBA" id="ARBA00023242"/>
    </source>
</evidence>
<feature type="compositionally biased region" description="Polar residues" evidence="10">
    <location>
        <begin position="1309"/>
        <end position="1339"/>
    </location>
</feature>
<dbReference type="PANTHER" id="PTHR12881">
    <property type="entry name" value="MEDIATOR OF RNA POLYMERASE II TRANSCRIPTION SUBUNIT 1"/>
    <property type="match status" value="1"/>
</dbReference>
<feature type="region of interest" description="Disordered" evidence="10">
    <location>
        <begin position="577"/>
        <end position="598"/>
    </location>
</feature>
<feature type="region of interest" description="Disordered" evidence="10">
    <location>
        <begin position="1039"/>
        <end position="1194"/>
    </location>
</feature>
<gene>
    <name evidence="12" type="ORF">RUM43_013974</name>
</gene>
<feature type="region of interest" description="Disordered" evidence="10">
    <location>
        <begin position="730"/>
        <end position="1023"/>
    </location>
</feature>
<dbReference type="PANTHER" id="PTHR12881:SF10">
    <property type="entry name" value="MEDIATOR OF RNA POLYMERASE II TRANSCRIPTION SUBUNIT 1"/>
    <property type="match status" value="1"/>
</dbReference>
<evidence type="ECO:0000256" key="1">
    <source>
        <dbReference type="ARBA" id="ARBA00004123"/>
    </source>
</evidence>
<evidence type="ECO:0000313" key="13">
    <source>
        <dbReference type="Proteomes" id="UP001372834"/>
    </source>
</evidence>
<feature type="compositionally biased region" description="Basic and acidic residues" evidence="10">
    <location>
        <begin position="903"/>
        <end position="912"/>
    </location>
</feature>
<accession>A0AAN8RZM9</accession>
<feature type="region of interest" description="Disordered" evidence="10">
    <location>
        <begin position="1229"/>
        <end position="1348"/>
    </location>
</feature>
<dbReference type="GO" id="GO:0003712">
    <property type="term" value="F:transcription coregulator activity"/>
    <property type="evidence" value="ECO:0007669"/>
    <property type="project" value="InterPro"/>
</dbReference>
<comment type="caution">
    <text evidence="12">The sequence shown here is derived from an EMBL/GenBank/DDBJ whole genome shotgun (WGS) entry which is preliminary data.</text>
</comment>
<feature type="compositionally biased region" description="Low complexity" evidence="10">
    <location>
        <begin position="1105"/>
        <end position="1152"/>
    </location>
</feature>
<evidence type="ECO:0000256" key="10">
    <source>
        <dbReference type="SAM" id="MobiDB-lite"/>
    </source>
</evidence>
<feature type="compositionally biased region" description="Low complexity" evidence="10">
    <location>
        <begin position="913"/>
        <end position="933"/>
    </location>
</feature>
<feature type="compositionally biased region" description="Low complexity" evidence="10">
    <location>
        <begin position="1283"/>
        <end position="1308"/>
    </location>
</feature>
<evidence type="ECO:0000256" key="3">
    <source>
        <dbReference type="ARBA" id="ARBA00020612"/>
    </source>
</evidence>
<comment type="subcellular location">
    <subcellularLocation>
        <location evidence="1 9">Nucleus</location>
    </subcellularLocation>
</comment>
<feature type="compositionally biased region" description="Basic residues" evidence="10">
    <location>
        <begin position="580"/>
        <end position="594"/>
    </location>
</feature>
<reference evidence="12 13" key="1">
    <citation type="submission" date="2023-10" db="EMBL/GenBank/DDBJ databases">
        <title>Genomes of two closely related lineages of the louse Polyplax serrata with different host specificities.</title>
        <authorList>
            <person name="Martinu J."/>
            <person name="Tarabai H."/>
            <person name="Stefka J."/>
            <person name="Hypsa V."/>
        </authorList>
    </citation>
    <scope>NUCLEOTIDE SEQUENCE [LARGE SCALE GENOMIC DNA]</scope>
    <source>
        <strain evidence="12">HR10_N</strain>
    </source>
</reference>
<feature type="compositionally biased region" description="Basic and acidic residues" evidence="10">
    <location>
        <begin position="1169"/>
        <end position="1180"/>
    </location>
</feature>
<feature type="compositionally biased region" description="Polar residues" evidence="10">
    <location>
        <begin position="493"/>
        <end position="509"/>
    </location>
</feature>
<dbReference type="GO" id="GO:0045944">
    <property type="term" value="P:positive regulation of transcription by RNA polymerase II"/>
    <property type="evidence" value="ECO:0007669"/>
    <property type="project" value="UniProtKB-ARBA"/>
</dbReference>
<comment type="similarity">
    <text evidence="2 9">Belongs to the Mediator complex subunit 1 family.</text>
</comment>
<organism evidence="12 13">
    <name type="scientific">Polyplax serrata</name>
    <name type="common">Common mouse louse</name>
    <dbReference type="NCBI Taxonomy" id="468196"/>
    <lineage>
        <taxon>Eukaryota</taxon>
        <taxon>Metazoa</taxon>
        <taxon>Ecdysozoa</taxon>
        <taxon>Arthropoda</taxon>
        <taxon>Hexapoda</taxon>
        <taxon>Insecta</taxon>
        <taxon>Pterygota</taxon>
        <taxon>Neoptera</taxon>
        <taxon>Paraneoptera</taxon>
        <taxon>Psocodea</taxon>
        <taxon>Troctomorpha</taxon>
        <taxon>Phthiraptera</taxon>
        <taxon>Anoplura</taxon>
        <taxon>Polyplacidae</taxon>
        <taxon>Polyplax</taxon>
    </lineage>
</organism>
<keyword evidence="5 9" id="KW-0010">Activator</keyword>
<evidence type="ECO:0000256" key="4">
    <source>
        <dbReference type="ARBA" id="ARBA00023015"/>
    </source>
</evidence>
<feature type="compositionally biased region" description="Low complexity" evidence="10">
    <location>
        <begin position="950"/>
        <end position="964"/>
    </location>
</feature>
<evidence type="ECO:0000259" key="11">
    <source>
        <dbReference type="Pfam" id="PF10744"/>
    </source>
</evidence>
<evidence type="ECO:0000256" key="6">
    <source>
        <dbReference type="ARBA" id="ARBA00023163"/>
    </source>
</evidence>
<dbReference type="EMBL" id="JAWJWE010000043">
    <property type="protein sequence ID" value="KAK6617746.1"/>
    <property type="molecule type" value="Genomic_DNA"/>
</dbReference>
<feature type="compositionally biased region" description="Low complexity" evidence="10">
    <location>
        <begin position="854"/>
        <end position="891"/>
    </location>
</feature>
<keyword evidence="4 9" id="KW-0805">Transcription regulation</keyword>
<feature type="compositionally biased region" description="Polar residues" evidence="10">
    <location>
        <begin position="940"/>
        <end position="949"/>
    </location>
</feature>
<evidence type="ECO:0000256" key="2">
    <source>
        <dbReference type="ARBA" id="ARBA00006210"/>
    </source>
</evidence>